<keyword evidence="2" id="KW-1185">Reference proteome</keyword>
<proteinExistence type="predicted"/>
<sequence length="283" mass="32882">MSLSLIHILNPFDSQSTDQQRIQEVTFQSIANALTHGTGHLKVRVCATRYSEDVSPLPKYMTELPNLSRSVLDFGDFNPKRRYPLIADILAEAVKLNGDYYIYTNMDIALQPSFYDFVSEQIRKGNDAVIINRRRIPWGYANKEVSEMYLLKGKKHPGFDCFVFSKAIAEQLILGHICVGIPFIGVALAHNLFAFANRLAFYDHARLTFHLGMEVMPPRQPDYYWHNRREFFNNVKPALWPHFDVSSFPYGRDWLPIRLVRWGLNPSLFIWMNTKLLLRKILL</sequence>
<evidence type="ECO:0000313" key="1">
    <source>
        <dbReference type="EMBL" id="MFH6985654.1"/>
    </source>
</evidence>
<evidence type="ECO:0000313" key="2">
    <source>
        <dbReference type="Proteomes" id="UP001610063"/>
    </source>
</evidence>
<name>A0ABW7NHW2_9BACT</name>
<gene>
    <name evidence="1" type="ORF">ACHKAR_19535</name>
</gene>
<accession>A0ABW7NHW2</accession>
<comment type="caution">
    <text evidence="1">The sequence shown here is derived from an EMBL/GenBank/DDBJ whole genome shotgun (WGS) entry which is preliminary data.</text>
</comment>
<reference evidence="1 2" key="1">
    <citation type="journal article" date="2013" name="Int. J. Syst. Evol. Microbiol.">
        <title>Marinoscillum luteum sp. nov., isolated from marine sediment.</title>
        <authorList>
            <person name="Cha I.T."/>
            <person name="Park S.J."/>
            <person name="Kim S.J."/>
            <person name="Kim J.G."/>
            <person name="Jung M.Y."/>
            <person name="Shin K.S."/>
            <person name="Kwon K.K."/>
            <person name="Yang S.H."/>
            <person name="Seo Y.S."/>
            <person name="Rhee S.K."/>
        </authorList>
    </citation>
    <scope>NUCLEOTIDE SEQUENCE [LARGE SCALE GENOMIC DNA]</scope>
    <source>
        <strain evidence="1 2">KCTC 23939</strain>
    </source>
</reference>
<dbReference type="Proteomes" id="UP001610063">
    <property type="component" value="Unassembled WGS sequence"/>
</dbReference>
<dbReference type="EMBL" id="JBIPKE010000020">
    <property type="protein sequence ID" value="MFH6985654.1"/>
    <property type="molecule type" value="Genomic_DNA"/>
</dbReference>
<dbReference type="RefSeq" id="WP_159581537.1">
    <property type="nucleotide sequence ID" value="NZ_JBIPKE010000020.1"/>
</dbReference>
<protein>
    <recommendedName>
        <fullName evidence="3">Glycosyltransferase family 2 protein</fullName>
    </recommendedName>
</protein>
<evidence type="ECO:0008006" key="3">
    <source>
        <dbReference type="Google" id="ProtNLM"/>
    </source>
</evidence>
<organism evidence="1 2">
    <name type="scientific">Marinoscillum luteum</name>
    <dbReference type="NCBI Taxonomy" id="861051"/>
    <lineage>
        <taxon>Bacteria</taxon>
        <taxon>Pseudomonadati</taxon>
        <taxon>Bacteroidota</taxon>
        <taxon>Cytophagia</taxon>
        <taxon>Cytophagales</taxon>
        <taxon>Reichenbachiellaceae</taxon>
        <taxon>Marinoscillum</taxon>
    </lineage>
</organism>